<accession>A0A7D5PEZ6</accession>
<evidence type="ECO:0000256" key="1">
    <source>
        <dbReference type="SAM" id="Phobius"/>
    </source>
</evidence>
<dbReference type="RefSeq" id="WP_179922647.1">
    <property type="nucleotide sequence ID" value="NZ_CP058909.1"/>
</dbReference>
<sequence>MRRSNSYLTAIFAVTLLILLGSVVLVGPASADCTDPSNGCSETNEITDILANIVDVVVLSLRYAGFITLAFGSVLWFTASANSNRAQTGVWLTVSGVLTIIFYIGYEAFLGLLKFISGG</sequence>
<evidence type="ECO:0000313" key="2">
    <source>
        <dbReference type="EMBL" id="QLH82179.1"/>
    </source>
</evidence>
<keyword evidence="3" id="KW-1185">Reference proteome</keyword>
<proteinExistence type="predicted"/>
<gene>
    <name evidence="2" type="ORF">HZS54_11430</name>
</gene>
<keyword evidence="1" id="KW-0812">Transmembrane</keyword>
<dbReference type="OrthoDB" id="333054at2157"/>
<dbReference type="GeneID" id="56083209"/>
<protein>
    <recommendedName>
        <fullName evidence="4">TrbC/VirB2 family protein</fullName>
    </recommendedName>
</protein>
<keyword evidence="1" id="KW-1133">Transmembrane helix</keyword>
<evidence type="ECO:0008006" key="4">
    <source>
        <dbReference type="Google" id="ProtNLM"/>
    </source>
</evidence>
<dbReference type="EMBL" id="CP058909">
    <property type="protein sequence ID" value="QLH82179.1"/>
    <property type="molecule type" value="Genomic_DNA"/>
</dbReference>
<dbReference type="AlphaFoldDB" id="A0A7D5PEZ6"/>
<feature type="transmembrane region" description="Helical" evidence="1">
    <location>
        <begin position="55"/>
        <end position="77"/>
    </location>
</feature>
<evidence type="ECO:0000313" key="3">
    <source>
        <dbReference type="Proteomes" id="UP000509346"/>
    </source>
</evidence>
<reference evidence="2 3" key="1">
    <citation type="submission" date="2020-07" db="EMBL/GenBank/DDBJ databases">
        <title>Halosimplex litoreum sp. nov. and Halosimplex rubrum sp. nov., isolated from different salt environments.</title>
        <authorList>
            <person name="Cui H."/>
        </authorList>
    </citation>
    <scope>NUCLEOTIDE SEQUENCE [LARGE SCALE GENOMIC DNA]</scope>
    <source>
        <strain evidence="2 3">R2</strain>
    </source>
</reference>
<dbReference type="KEGG" id="hpel:HZS54_11430"/>
<organism evidence="2 3">
    <name type="scientific">Halosimplex pelagicum</name>
    <dbReference type="NCBI Taxonomy" id="869886"/>
    <lineage>
        <taxon>Archaea</taxon>
        <taxon>Methanobacteriati</taxon>
        <taxon>Methanobacteriota</taxon>
        <taxon>Stenosarchaea group</taxon>
        <taxon>Halobacteria</taxon>
        <taxon>Halobacteriales</taxon>
        <taxon>Haloarculaceae</taxon>
        <taxon>Halosimplex</taxon>
    </lineage>
</organism>
<keyword evidence="1" id="KW-0472">Membrane</keyword>
<dbReference type="Proteomes" id="UP000509346">
    <property type="component" value="Chromosome"/>
</dbReference>
<feature type="transmembrane region" description="Helical" evidence="1">
    <location>
        <begin position="89"/>
        <end position="106"/>
    </location>
</feature>
<name>A0A7D5PEZ6_9EURY</name>